<dbReference type="Pfam" id="PF21082">
    <property type="entry name" value="MS_channel_3rd"/>
    <property type="match status" value="1"/>
</dbReference>
<dbReference type="InterPro" id="IPR049278">
    <property type="entry name" value="MS_channel_C"/>
</dbReference>
<dbReference type="SUPFAM" id="SSF50182">
    <property type="entry name" value="Sm-like ribonucleoproteins"/>
    <property type="match status" value="1"/>
</dbReference>
<feature type="transmembrane region" description="Helical" evidence="7">
    <location>
        <begin position="14"/>
        <end position="33"/>
    </location>
</feature>
<evidence type="ECO:0000259" key="9">
    <source>
        <dbReference type="Pfam" id="PF21082"/>
    </source>
</evidence>
<dbReference type="Gene3D" id="3.30.70.100">
    <property type="match status" value="1"/>
</dbReference>
<evidence type="ECO:0000259" key="8">
    <source>
        <dbReference type="Pfam" id="PF00924"/>
    </source>
</evidence>
<proteinExistence type="inferred from homology"/>
<dbReference type="PROSITE" id="PS01246">
    <property type="entry name" value="UPF0003"/>
    <property type="match status" value="1"/>
</dbReference>
<keyword evidence="5 7" id="KW-1133">Transmembrane helix</keyword>
<evidence type="ECO:0000256" key="1">
    <source>
        <dbReference type="ARBA" id="ARBA00004651"/>
    </source>
</evidence>
<keyword evidence="3" id="KW-1003">Cell membrane</keyword>
<dbReference type="PANTHER" id="PTHR30221">
    <property type="entry name" value="SMALL-CONDUCTANCE MECHANOSENSITIVE CHANNEL"/>
    <property type="match status" value="1"/>
</dbReference>
<comment type="subcellular location">
    <subcellularLocation>
        <location evidence="1">Cell membrane</location>
        <topology evidence="1">Multi-pass membrane protein</topology>
    </subcellularLocation>
</comment>
<dbReference type="GO" id="GO:0005886">
    <property type="term" value="C:plasma membrane"/>
    <property type="evidence" value="ECO:0007669"/>
    <property type="project" value="UniProtKB-SubCell"/>
</dbReference>
<keyword evidence="4 7" id="KW-0812">Transmembrane</keyword>
<dbReference type="InterPro" id="IPR010920">
    <property type="entry name" value="LSM_dom_sf"/>
</dbReference>
<dbReference type="KEGG" id="hsc:HVS_07040"/>
<dbReference type="Proteomes" id="UP000233534">
    <property type="component" value="Chromosome"/>
</dbReference>
<dbReference type="RefSeq" id="WP_101300566.1">
    <property type="nucleotide sequence ID" value="NZ_CP025197.1"/>
</dbReference>
<accession>A0A2K9EDN9</accession>
<dbReference type="InterPro" id="IPR011066">
    <property type="entry name" value="MscS_channel_C_sf"/>
</dbReference>
<dbReference type="Pfam" id="PF00924">
    <property type="entry name" value="MS_channel_2nd"/>
    <property type="match status" value="1"/>
</dbReference>
<evidence type="ECO:0000256" key="2">
    <source>
        <dbReference type="ARBA" id="ARBA00008017"/>
    </source>
</evidence>
<dbReference type="Gene3D" id="2.30.30.60">
    <property type="match status" value="1"/>
</dbReference>
<gene>
    <name evidence="10" type="primary">mscS</name>
    <name evidence="10" type="ORF">HVS_07040</name>
</gene>
<comment type="similarity">
    <text evidence="2">Belongs to the MscS (TC 1.A.23) family.</text>
</comment>
<keyword evidence="11" id="KW-1185">Reference proteome</keyword>
<feature type="transmembrane region" description="Helical" evidence="7">
    <location>
        <begin position="70"/>
        <end position="102"/>
    </location>
</feature>
<dbReference type="Gene3D" id="1.10.287.1260">
    <property type="match status" value="1"/>
</dbReference>
<dbReference type="InterPro" id="IPR011014">
    <property type="entry name" value="MscS_channel_TM-2"/>
</dbReference>
<dbReference type="GO" id="GO:0008381">
    <property type="term" value="F:mechanosensitive monoatomic ion channel activity"/>
    <property type="evidence" value="ECO:0007669"/>
    <property type="project" value="InterPro"/>
</dbReference>
<dbReference type="InterPro" id="IPR008910">
    <property type="entry name" value="MSC_TM_helix"/>
</dbReference>
<feature type="domain" description="Mechanosensitive ion channel MscS" evidence="8">
    <location>
        <begin position="106"/>
        <end position="170"/>
    </location>
</feature>
<dbReference type="EMBL" id="CP025197">
    <property type="protein sequence ID" value="AUG57325.1"/>
    <property type="molecule type" value="Genomic_DNA"/>
</dbReference>
<dbReference type="SUPFAM" id="SSF82689">
    <property type="entry name" value="Mechanosensitive channel protein MscS (YggB), C-terminal domain"/>
    <property type="match status" value="1"/>
</dbReference>
<keyword evidence="6 7" id="KW-0472">Membrane</keyword>
<dbReference type="InterPro" id="IPR006686">
    <property type="entry name" value="MscS_channel_CS"/>
</dbReference>
<sequence>MFNVEEILERTKDFLFANVPGVIGAILVLIIGFKLSKWIVRAIENSMNKYNKDATLNSFIKALSRFSLKFAVVIFAANVLGIGIDTFLVILGAAGLAIGLALKDNLSNLASGVIILLFRPFNIGDFIEAGGYSGTVKEIQLMHTKLNTPDNKVVVIPNGALVNEKIINFSVEKTRRVDFKFSVGYGADIKKVKEILNSIVDNHPLVLKDPKPFIRLFESGEGAITFTVRVWGEAANYWTIYYDLQEEVRLKFDENNINLPFPQMGVHLINKNGG</sequence>
<evidence type="ECO:0000256" key="6">
    <source>
        <dbReference type="ARBA" id="ARBA00023136"/>
    </source>
</evidence>
<protein>
    <submittedName>
        <fullName evidence="10">Small-conductance mechanosensitive channel</fullName>
    </submittedName>
</protein>
<evidence type="ECO:0000313" key="10">
    <source>
        <dbReference type="EMBL" id="AUG57325.1"/>
    </source>
</evidence>
<evidence type="ECO:0000256" key="4">
    <source>
        <dbReference type="ARBA" id="ARBA00022692"/>
    </source>
</evidence>
<dbReference type="InterPro" id="IPR023408">
    <property type="entry name" value="MscS_beta-dom_sf"/>
</dbReference>
<evidence type="ECO:0000256" key="3">
    <source>
        <dbReference type="ARBA" id="ARBA00022475"/>
    </source>
</evidence>
<dbReference type="Pfam" id="PF05552">
    <property type="entry name" value="MS_channel_1st_1"/>
    <property type="match status" value="1"/>
</dbReference>
<dbReference type="SUPFAM" id="SSF82861">
    <property type="entry name" value="Mechanosensitive channel protein MscS (YggB), transmembrane region"/>
    <property type="match status" value="1"/>
</dbReference>
<feature type="domain" description="Mechanosensitive ion channel MscS C-terminal" evidence="9">
    <location>
        <begin position="177"/>
        <end position="258"/>
    </location>
</feature>
<dbReference type="InterPro" id="IPR045275">
    <property type="entry name" value="MscS_archaea/bacteria_type"/>
</dbReference>
<name>A0A2K9EDN9_9FIRM</name>
<evidence type="ECO:0000256" key="7">
    <source>
        <dbReference type="SAM" id="Phobius"/>
    </source>
</evidence>
<organism evidence="10 11">
    <name type="scientific">Acetivibrio saccincola</name>
    <dbReference type="NCBI Taxonomy" id="1677857"/>
    <lineage>
        <taxon>Bacteria</taxon>
        <taxon>Bacillati</taxon>
        <taxon>Bacillota</taxon>
        <taxon>Clostridia</taxon>
        <taxon>Eubacteriales</taxon>
        <taxon>Oscillospiraceae</taxon>
        <taxon>Acetivibrio</taxon>
    </lineage>
</organism>
<dbReference type="PANTHER" id="PTHR30221:SF1">
    <property type="entry name" value="SMALL-CONDUCTANCE MECHANOSENSITIVE CHANNEL"/>
    <property type="match status" value="1"/>
</dbReference>
<dbReference type="InterPro" id="IPR006685">
    <property type="entry name" value="MscS_channel_2nd"/>
</dbReference>
<reference evidence="10 11" key="1">
    <citation type="submission" date="2017-12" db="EMBL/GenBank/DDBJ databases">
        <title>Complete genome sequence of Herbivorax saccincola GGR1, a novel Cellulosome-producing hydrolytic bacterium in a thermophilic biogas plant, established by Illumina and Nanopore MinION sequencing.</title>
        <authorList>
            <person name="Pechtl A."/>
            <person name="Ruckert C."/>
            <person name="Koeck D.E."/>
            <person name="Maus I."/>
            <person name="Winkler A."/>
            <person name="Kalinowski J."/>
            <person name="Puhler A."/>
            <person name="Schwarz W.W."/>
            <person name="Zverlov V.V."/>
            <person name="Schluter A."/>
            <person name="Liebl W."/>
        </authorList>
    </citation>
    <scope>NUCLEOTIDE SEQUENCE [LARGE SCALE GENOMIC DNA]</scope>
    <source>
        <strain evidence="11">SR1</strain>
    </source>
</reference>
<dbReference type="AlphaFoldDB" id="A0A2K9EDN9"/>
<evidence type="ECO:0000256" key="5">
    <source>
        <dbReference type="ARBA" id="ARBA00022989"/>
    </source>
</evidence>
<evidence type="ECO:0000313" key="11">
    <source>
        <dbReference type="Proteomes" id="UP000233534"/>
    </source>
</evidence>